<evidence type="ECO:0000313" key="3">
    <source>
        <dbReference type="EMBL" id="KAF2011393.1"/>
    </source>
</evidence>
<keyword evidence="2" id="KW-1133">Transmembrane helix</keyword>
<dbReference type="OrthoDB" id="5363290at2759"/>
<keyword evidence="2" id="KW-0812">Transmembrane</keyword>
<name>A0A6A5XEQ7_9PLEO</name>
<evidence type="ECO:0000256" key="1">
    <source>
        <dbReference type="SAM" id="MobiDB-lite"/>
    </source>
</evidence>
<feature type="compositionally biased region" description="Basic and acidic residues" evidence="1">
    <location>
        <begin position="225"/>
        <end position="258"/>
    </location>
</feature>
<dbReference type="PANTHER" id="PTHR42083:SF1">
    <property type="entry name" value="MARVEL DOMAIN-CONTAINING PROTEIN"/>
    <property type="match status" value="1"/>
</dbReference>
<keyword evidence="4" id="KW-1185">Reference proteome</keyword>
<accession>A0A6A5XEQ7</accession>
<evidence type="ECO:0008006" key="5">
    <source>
        <dbReference type="Google" id="ProtNLM"/>
    </source>
</evidence>
<dbReference type="AlphaFoldDB" id="A0A6A5XEQ7"/>
<dbReference type="GeneID" id="54291538"/>
<feature type="transmembrane region" description="Helical" evidence="2">
    <location>
        <begin position="107"/>
        <end position="127"/>
    </location>
</feature>
<dbReference type="Proteomes" id="UP000799778">
    <property type="component" value="Unassembled WGS sequence"/>
</dbReference>
<feature type="compositionally biased region" description="Polar residues" evidence="1">
    <location>
        <begin position="1"/>
        <end position="12"/>
    </location>
</feature>
<dbReference type="RefSeq" id="XP_033379732.1">
    <property type="nucleotide sequence ID" value="XM_033534141.1"/>
</dbReference>
<feature type="region of interest" description="Disordered" evidence="1">
    <location>
        <begin position="213"/>
        <end position="258"/>
    </location>
</feature>
<reference evidence="3" key="1">
    <citation type="journal article" date="2020" name="Stud. Mycol.">
        <title>101 Dothideomycetes genomes: a test case for predicting lifestyles and emergence of pathogens.</title>
        <authorList>
            <person name="Haridas S."/>
            <person name="Albert R."/>
            <person name="Binder M."/>
            <person name="Bloem J."/>
            <person name="Labutti K."/>
            <person name="Salamov A."/>
            <person name="Andreopoulos B."/>
            <person name="Baker S."/>
            <person name="Barry K."/>
            <person name="Bills G."/>
            <person name="Bluhm B."/>
            <person name="Cannon C."/>
            <person name="Castanera R."/>
            <person name="Culley D."/>
            <person name="Daum C."/>
            <person name="Ezra D."/>
            <person name="Gonzalez J."/>
            <person name="Henrissat B."/>
            <person name="Kuo A."/>
            <person name="Liang C."/>
            <person name="Lipzen A."/>
            <person name="Lutzoni F."/>
            <person name="Magnuson J."/>
            <person name="Mondo S."/>
            <person name="Nolan M."/>
            <person name="Ohm R."/>
            <person name="Pangilinan J."/>
            <person name="Park H.-J."/>
            <person name="Ramirez L."/>
            <person name="Alfaro M."/>
            <person name="Sun H."/>
            <person name="Tritt A."/>
            <person name="Yoshinaga Y."/>
            <person name="Zwiers L.-H."/>
            <person name="Turgeon B."/>
            <person name="Goodwin S."/>
            <person name="Spatafora J."/>
            <person name="Crous P."/>
            <person name="Grigoriev I."/>
        </authorList>
    </citation>
    <scope>NUCLEOTIDE SEQUENCE</scope>
    <source>
        <strain evidence="3">CBS 175.79</strain>
    </source>
</reference>
<organism evidence="3 4">
    <name type="scientific">Aaosphaeria arxii CBS 175.79</name>
    <dbReference type="NCBI Taxonomy" id="1450172"/>
    <lineage>
        <taxon>Eukaryota</taxon>
        <taxon>Fungi</taxon>
        <taxon>Dikarya</taxon>
        <taxon>Ascomycota</taxon>
        <taxon>Pezizomycotina</taxon>
        <taxon>Dothideomycetes</taxon>
        <taxon>Pleosporomycetidae</taxon>
        <taxon>Pleosporales</taxon>
        <taxon>Pleosporales incertae sedis</taxon>
        <taxon>Aaosphaeria</taxon>
    </lineage>
</organism>
<sequence>MAPSNQQAATTAQEERMHSGSIASETSGKKYATPLEAYREATAPKKPRFLTPKTFRAAINARLDNPVVTLFRLGARVLQLCFALAAGISYGVELSGQKLGSDGNSSFIYAEVVFGLTLVVLILDTLIVHSYHLTWMIEWVLSILWIALFGNFYTIYYRSDIEPQYAGVNVGNMKRIVWVDLINALLWMASALFSTTLCCSGVKAKIRGKKEQWRSKRDAKKHRAADRTAHEMEEGTVRPQPQEERLPRYEEVPLDDRS</sequence>
<feature type="region of interest" description="Disordered" evidence="1">
    <location>
        <begin position="1"/>
        <end position="28"/>
    </location>
</feature>
<protein>
    <recommendedName>
        <fullName evidence="5">MARVEL domain-containing protein</fullName>
    </recommendedName>
</protein>
<feature type="transmembrane region" description="Helical" evidence="2">
    <location>
        <begin position="139"/>
        <end position="156"/>
    </location>
</feature>
<dbReference type="PANTHER" id="PTHR42083">
    <property type="entry name" value="MARVEL DOMAIN-CONTAINING PROTEIN"/>
    <property type="match status" value="1"/>
</dbReference>
<proteinExistence type="predicted"/>
<dbReference type="EMBL" id="ML978074">
    <property type="protein sequence ID" value="KAF2011393.1"/>
    <property type="molecule type" value="Genomic_DNA"/>
</dbReference>
<evidence type="ECO:0000256" key="2">
    <source>
        <dbReference type="SAM" id="Phobius"/>
    </source>
</evidence>
<feature type="transmembrane region" description="Helical" evidence="2">
    <location>
        <begin position="73"/>
        <end position="92"/>
    </location>
</feature>
<gene>
    <name evidence="3" type="ORF">BU24DRAFT_495583</name>
</gene>
<feature type="transmembrane region" description="Helical" evidence="2">
    <location>
        <begin position="176"/>
        <end position="202"/>
    </location>
</feature>
<keyword evidence="2" id="KW-0472">Membrane</keyword>
<evidence type="ECO:0000313" key="4">
    <source>
        <dbReference type="Proteomes" id="UP000799778"/>
    </source>
</evidence>